<dbReference type="Proteomes" id="UP001151760">
    <property type="component" value="Unassembled WGS sequence"/>
</dbReference>
<protein>
    <submittedName>
        <fullName evidence="2">Uncharacterized protein</fullName>
    </submittedName>
</protein>
<gene>
    <name evidence="2" type="ORF">Tco_0748495</name>
</gene>
<dbReference type="EMBL" id="BQNB010010787">
    <property type="protein sequence ID" value="GJS81954.1"/>
    <property type="molecule type" value="Genomic_DNA"/>
</dbReference>
<evidence type="ECO:0000313" key="3">
    <source>
        <dbReference type="Proteomes" id="UP001151760"/>
    </source>
</evidence>
<proteinExistence type="predicted"/>
<accession>A0ABQ4YVT2</accession>
<comment type="caution">
    <text evidence="2">The sequence shown here is derived from an EMBL/GenBank/DDBJ whole genome shotgun (WGS) entry which is preliminary data.</text>
</comment>
<reference evidence="2" key="1">
    <citation type="journal article" date="2022" name="Int. J. Mol. Sci.">
        <title>Draft Genome of Tanacetum Coccineum: Genomic Comparison of Closely Related Tanacetum-Family Plants.</title>
        <authorList>
            <person name="Yamashiro T."/>
            <person name="Shiraishi A."/>
            <person name="Nakayama K."/>
            <person name="Satake H."/>
        </authorList>
    </citation>
    <scope>NUCLEOTIDE SEQUENCE</scope>
</reference>
<organism evidence="2 3">
    <name type="scientific">Tanacetum coccineum</name>
    <dbReference type="NCBI Taxonomy" id="301880"/>
    <lineage>
        <taxon>Eukaryota</taxon>
        <taxon>Viridiplantae</taxon>
        <taxon>Streptophyta</taxon>
        <taxon>Embryophyta</taxon>
        <taxon>Tracheophyta</taxon>
        <taxon>Spermatophyta</taxon>
        <taxon>Magnoliopsida</taxon>
        <taxon>eudicotyledons</taxon>
        <taxon>Gunneridae</taxon>
        <taxon>Pentapetalae</taxon>
        <taxon>asterids</taxon>
        <taxon>campanulids</taxon>
        <taxon>Asterales</taxon>
        <taxon>Asteraceae</taxon>
        <taxon>Asteroideae</taxon>
        <taxon>Anthemideae</taxon>
        <taxon>Anthemidinae</taxon>
        <taxon>Tanacetum</taxon>
    </lineage>
</organism>
<sequence length="170" mass="19064">MWAFEERDIVSEHTPSSPTSKEPRDPHNHPFSSFLFMEGLHNAFADIVGNGTDHFSRSTCGLTLLDPQTFPSLESEDTCIWNVGPNGTFTVKDARNIIDQKTLPSLSSTSWDKVIPRKEARGIMVAKFPLSKLYLLRHLKIGYPLGMALKEKNTGISINSNLDFLVALRF</sequence>
<reference evidence="2" key="2">
    <citation type="submission" date="2022-01" db="EMBL/GenBank/DDBJ databases">
        <authorList>
            <person name="Yamashiro T."/>
            <person name="Shiraishi A."/>
            <person name="Satake H."/>
            <person name="Nakayama K."/>
        </authorList>
    </citation>
    <scope>NUCLEOTIDE SEQUENCE</scope>
</reference>
<feature type="compositionally biased region" description="Basic and acidic residues" evidence="1">
    <location>
        <begin position="1"/>
        <end position="11"/>
    </location>
</feature>
<evidence type="ECO:0000256" key="1">
    <source>
        <dbReference type="SAM" id="MobiDB-lite"/>
    </source>
</evidence>
<feature type="region of interest" description="Disordered" evidence="1">
    <location>
        <begin position="1"/>
        <end position="28"/>
    </location>
</feature>
<evidence type="ECO:0000313" key="2">
    <source>
        <dbReference type="EMBL" id="GJS81954.1"/>
    </source>
</evidence>
<keyword evidence="3" id="KW-1185">Reference proteome</keyword>
<name>A0ABQ4YVT2_9ASTR</name>